<feature type="transmembrane region" description="Helical" evidence="1">
    <location>
        <begin position="21"/>
        <end position="38"/>
    </location>
</feature>
<dbReference type="EMBL" id="LN650648">
    <property type="protein sequence ID" value="CEI73225.1"/>
    <property type="molecule type" value="Genomic_DNA"/>
</dbReference>
<feature type="transmembrane region" description="Helical" evidence="1">
    <location>
        <begin position="236"/>
        <end position="259"/>
    </location>
</feature>
<feature type="transmembrane region" description="Helical" evidence="1">
    <location>
        <begin position="121"/>
        <end position="142"/>
    </location>
</feature>
<dbReference type="RefSeq" id="WP_166505603.1">
    <property type="nucleotide sequence ID" value="NZ_LN650648.1"/>
</dbReference>
<feature type="transmembrane region" description="Helical" evidence="1">
    <location>
        <begin position="195"/>
        <end position="216"/>
    </location>
</feature>
<keyword evidence="1" id="KW-0812">Transmembrane</keyword>
<dbReference type="KEGG" id="rhom:FRIFI_1692"/>
<keyword evidence="1" id="KW-0472">Membrane</keyword>
<keyword evidence="3" id="KW-1185">Reference proteome</keyword>
<evidence type="ECO:0000313" key="2">
    <source>
        <dbReference type="EMBL" id="CEI73225.1"/>
    </source>
</evidence>
<evidence type="ECO:0000313" key="3">
    <source>
        <dbReference type="Proteomes" id="UP000245695"/>
    </source>
</evidence>
<accession>A0A2P2BS76</accession>
<gene>
    <name evidence="2" type="ORF">FRIFI_1692</name>
</gene>
<evidence type="ECO:0000256" key="1">
    <source>
        <dbReference type="SAM" id="Phobius"/>
    </source>
</evidence>
<organism evidence="2 3">
    <name type="scientific">Romboutsia hominis</name>
    <dbReference type="NCBI Taxonomy" id="1507512"/>
    <lineage>
        <taxon>Bacteria</taxon>
        <taxon>Bacillati</taxon>
        <taxon>Bacillota</taxon>
        <taxon>Clostridia</taxon>
        <taxon>Peptostreptococcales</taxon>
        <taxon>Peptostreptococcaceae</taxon>
        <taxon>Romboutsia</taxon>
    </lineage>
</organism>
<reference evidence="2 3" key="1">
    <citation type="submission" date="2014-09" db="EMBL/GenBank/DDBJ databases">
        <authorList>
            <person name="Hornung B.V."/>
        </authorList>
    </citation>
    <scope>NUCLEOTIDE SEQUENCE [LARGE SCALE GENOMIC DNA]</scope>
    <source>
        <strain evidence="2 3">FRIFI</strain>
    </source>
</reference>
<keyword evidence="1" id="KW-1133">Transmembrane helix</keyword>
<dbReference type="AlphaFoldDB" id="A0A2P2BS76"/>
<name>A0A2P2BS76_9FIRM</name>
<protein>
    <submittedName>
        <fullName evidence="2">ABC-2 family transporter protein</fullName>
    </submittedName>
</protein>
<dbReference type="PANTHER" id="PTHR37305:SF1">
    <property type="entry name" value="MEMBRANE PROTEIN"/>
    <property type="match status" value="1"/>
</dbReference>
<proteinExistence type="predicted"/>
<dbReference type="PANTHER" id="PTHR37305">
    <property type="entry name" value="INTEGRAL MEMBRANE PROTEIN-RELATED"/>
    <property type="match status" value="1"/>
</dbReference>
<feature type="transmembrane region" description="Helical" evidence="1">
    <location>
        <begin position="162"/>
        <end position="183"/>
    </location>
</feature>
<dbReference type="Proteomes" id="UP000245695">
    <property type="component" value="Chromosome 1"/>
</dbReference>
<feature type="transmembrane region" description="Helical" evidence="1">
    <location>
        <begin position="76"/>
        <end position="100"/>
    </location>
</feature>
<sequence>MENLIKSELYKLRKSKVFIKMLLITLIPLLLGLGLHIFKPQGDEILSLIVTFINNRKYGFTMNDFSNIKNLSAQDFLFSAIGFTAVTYMILVYFVGNIVVDEYVDKTIMHKINYGYSRTSIYISKLIVSFIGVSIIALFPIILNTLIGGLMYEFGNFDILKISKFLTVYMLLLYSSTSFYVLLASIMKIKSELMGFGVLILLLPAFLTEKNVLYLTKYIPYGGLLDICGKYPSNEVMVSLGLNAIIVIIITSTLGCILINKQDIK</sequence>